<comment type="caution">
    <text evidence="1">The sequence shown here is derived from an EMBL/GenBank/DDBJ whole genome shotgun (WGS) entry which is preliminary data.</text>
</comment>
<sequence length="633" mass="68569">MAGRINDDDVKAVRDAVPIDAVVSEYLQLRNAGGGNLKGLCPFHDEKSPSFQVSPSKGLFHCFGCQEGGDTIAFVMKIDHLTFSETVERLAATAGITLRYEEGGYNPSHQRGERIRLVEAHKIAAQFYIEQLENSPEAETGRAFLAERGFDQGAAQHFGVGYSPQGWDHLTRFLRGKGFSDKELILSGLSQDGRRGPIDRFRGRLMWPIREISGDVVGFGARKLYESDNGPKYLNTPETGIYKKSQVLYGIDLAKKEIAKASRAVVVEGYTDVMACHLAGVTTAIATCGTAFGGDHIKILRRLLMDNATAEVIFTFDGDAAGQKAALRAFEDDQKFAAETSIAITPGGMDPCELRLAQGDDAVQKLVETRTPLFEFAIRQVVLRHNLETPAGRAAALDEAAPIVAGIKNVAIQHESAVQLAGIVGILDTQFVVKRVAQLARWARDRGGRGPAPTRPSARQQEPQAPAVPSGPALNLRSPAHRTERELLKLALQHPGLVSPAFDAYGVDEFTAPPYAAVRQTIAEAGGADQGTQDSSGYIARVRDAAANDTVRALVTELAVEAVHSKIVDETYAGVQLVSVRLRAVDRRISEVQGTLARLGQHADPEQHTAVANELWVLQQYARSLRNRGANAL</sequence>
<keyword evidence="2" id="KW-1185">Reference proteome</keyword>
<gene>
    <name evidence="1" type="primary">dnaG</name>
    <name evidence="1" type="ORF">WKI67_15875</name>
</gene>
<protein>
    <submittedName>
        <fullName evidence="1">DNA primase</fullName>
    </submittedName>
</protein>
<evidence type="ECO:0000313" key="1">
    <source>
        <dbReference type="EMBL" id="MEJ8634868.1"/>
    </source>
</evidence>
<name>A0ACC6PTP2_9ACTN</name>
<dbReference type="EMBL" id="JBBKAJ010000022">
    <property type="protein sequence ID" value="MEJ8634868.1"/>
    <property type="molecule type" value="Genomic_DNA"/>
</dbReference>
<accession>A0ACC6PTP2</accession>
<evidence type="ECO:0000313" key="2">
    <source>
        <dbReference type="Proteomes" id="UP001377168"/>
    </source>
</evidence>
<proteinExistence type="predicted"/>
<organism evidence="1 2">
    <name type="scientific">Streptomyces achmelvichensis</name>
    <dbReference type="NCBI Taxonomy" id="3134111"/>
    <lineage>
        <taxon>Bacteria</taxon>
        <taxon>Bacillati</taxon>
        <taxon>Actinomycetota</taxon>
        <taxon>Actinomycetes</taxon>
        <taxon>Kitasatosporales</taxon>
        <taxon>Streptomycetaceae</taxon>
        <taxon>Streptomyces</taxon>
    </lineage>
</organism>
<reference evidence="1" key="1">
    <citation type="submission" date="2024-03" db="EMBL/GenBank/DDBJ databases">
        <title>Novel Streptomyces species of biotechnological and ecological value are a feature of Machair soil.</title>
        <authorList>
            <person name="Prole J.R."/>
            <person name="Goodfellow M."/>
            <person name="Allenby N."/>
            <person name="Ward A.C."/>
        </authorList>
    </citation>
    <scope>NUCLEOTIDE SEQUENCE</scope>
    <source>
        <strain evidence="1">MS2.AVA.5</strain>
    </source>
</reference>
<dbReference type="Proteomes" id="UP001377168">
    <property type="component" value="Unassembled WGS sequence"/>
</dbReference>